<accession>A0A6A6T0V4</accession>
<organism evidence="3 4">
    <name type="scientific">Lophiostoma macrostomum CBS 122681</name>
    <dbReference type="NCBI Taxonomy" id="1314788"/>
    <lineage>
        <taxon>Eukaryota</taxon>
        <taxon>Fungi</taxon>
        <taxon>Dikarya</taxon>
        <taxon>Ascomycota</taxon>
        <taxon>Pezizomycotina</taxon>
        <taxon>Dothideomycetes</taxon>
        <taxon>Pleosporomycetidae</taxon>
        <taxon>Pleosporales</taxon>
        <taxon>Lophiostomataceae</taxon>
        <taxon>Lophiostoma</taxon>
    </lineage>
</organism>
<feature type="coiled-coil region" evidence="1">
    <location>
        <begin position="200"/>
        <end position="258"/>
    </location>
</feature>
<evidence type="ECO:0000256" key="1">
    <source>
        <dbReference type="SAM" id="Coils"/>
    </source>
</evidence>
<evidence type="ECO:0000313" key="3">
    <source>
        <dbReference type="EMBL" id="KAF2652513.1"/>
    </source>
</evidence>
<evidence type="ECO:0000256" key="2">
    <source>
        <dbReference type="SAM" id="MobiDB-lite"/>
    </source>
</evidence>
<feature type="region of interest" description="Disordered" evidence="2">
    <location>
        <begin position="162"/>
        <end position="186"/>
    </location>
</feature>
<feature type="region of interest" description="Disordered" evidence="2">
    <location>
        <begin position="304"/>
        <end position="327"/>
    </location>
</feature>
<protein>
    <submittedName>
        <fullName evidence="3">Uncharacterized protein</fullName>
    </submittedName>
</protein>
<keyword evidence="1" id="KW-0175">Coiled coil</keyword>
<dbReference type="Proteomes" id="UP000799324">
    <property type="component" value="Unassembled WGS sequence"/>
</dbReference>
<dbReference type="AlphaFoldDB" id="A0A6A6T0V4"/>
<feature type="region of interest" description="Disordered" evidence="2">
    <location>
        <begin position="99"/>
        <end position="124"/>
    </location>
</feature>
<sequence>MSGWSNYRSVIAADDKKLRAPSASSTIAYVVTKDEDYSCKPSELDELYAACIAREQKHKEEYAVLARSHDDTSATPVGTAEILTAKTSTVDELHAQFLSRHTRPSKPNPTHESRPNDSNVVDHQYLPTSPASAIETPTPQNVSLDELYAACLSREVRNMSIASRTSTSSNSNNSDHKSRPASTDTSVASYLSKITAWTRVAELAEELGQKNKRMREMKQLIQTQDAALRAESADAHDIDHLMHENNTLRQTVVDLEKEGNTVGKAEVESMRKRMLEMKDFIQTQDKALAAQAEDAYEVEHLIAENTKLRRSTEEVEAEQDEPAKKEV</sequence>
<proteinExistence type="predicted"/>
<feature type="compositionally biased region" description="Low complexity" evidence="2">
    <location>
        <begin position="163"/>
        <end position="173"/>
    </location>
</feature>
<dbReference type="EMBL" id="MU004400">
    <property type="protein sequence ID" value="KAF2652513.1"/>
    <property type="molecule type" value="Genomic_DNA"/>
</dbReference>
<feature type="compositionally biased region" description="Basic and acidic residues" evidence="2">
    <location>
        <begin position="304"/>
        <end position="313"/>
    </location>
</feature>
<keyword evidence="4" id="KW-1185">Reference proteome</keyword>
<evidence type="ECO:0000313" key="4">
    <source>
        <dbReference type="Proteomes" id="UP000799324"/>
    </source>
</evidence>
<gene>
    <name evidence="3" type="ORF">K491DRAFT_760316</name>
</gene>
<reference evidence="3" key="1">
    <citation type="journal article" date="2020" name="Stud. Mycol.">
        <title>101 Dothideomycetes genomes: a test case for predicting lifestyles and emergence of pathogens.</title>
        <authorList>
            <person name="Haridas S."/>
            <person name="Albert R."/>
            <person name="Binder M."/>
            <person name="Bloem J."/>
            <person name="Labutti K."/>
            <person name="Salamov A."/>
            <person name="Andreopoulos B."/>
            <person name="Baker S."/>
            <person name="Barry K."/>
            <person name="Bills G."/>
            <person name="Bluhm B."/>
            <person name="Cannon C."/>
            <person name="Castanera R."/>
            <person name="Culley D."/>
            <person name="Daum C."/>
            <person name="Ezra D."/>
            <person name="Gonzalez J."/>
            <person name="Henrissat B."/>
            <person name="Kuo A."/>
            <person name="Liang C."/>
            <person name="Lipzen A."/>
            <person name="Lutzoni F."/>
            <person name="Magnuson J."/>
            <person name="Mondo S."/>
            <person name="Nolan M."/>
            <person name="Ohm R."/>
            <person name="Pangilinan J."/>
            <person name="Park H.-J."/>
            <person name="Ramirez L."/>
            <person name="Alfaro M."/>
            <person name="Sun H."/>
            <person name="Tritt A."/>
            <person name="Yoshinaga Y."/>
            <person name="Zwiers L.-H."/>
            <person name="Turgeon B."/>
            <person name="Goodwin S."/>
            <person name="Spatafora J."/>
            <person name="Crous P."/>
            <person name="Grigoriev I."/>
        </authorList>
    </citation>
    <scope>NUCLEOTIDE SEQUENCE</scope>
    <source>
        <strain evidence="3">CBS 122681</strain>
    </source>
</reference>
<name>A0A6A6T0V4_9PLEO</name>